<evidence type="ECO:0000256" key="1">
    <source>
        <dbReference type="SAM" id="MobiDB-lite"/>
    </source>
</evidence>
<dbReference type="OrthoDB" id="4186927at2759"/>
<feature type="region of interest" description="Disordered" evidence="1">
    <location>
        <begin position="1"/>
        <end position="23"/>
    </location>
</feature>
<protein>
    <submittedName>
        <fullName evidence="2">Uncharacterized protein</fullName>
    </submittedName>
</protein>
<reference evidence="2 3" key="1">
    <citation type="submission" date="2015-08" db="EMBL/GenBank/DDBJ databases">
        <title>Emmonsia species relationships and genome sequence.</title>
        <authorList>
            <person name="Cuomo C.A."/>
            <person name="Schwartz I.S."/>
            <person name="Kenyon C."/>
            <person name="De Hoog G.S."/>
            <person name="Govender N.P."/>
            <person name="Botha A."/>
            <person name="Moreno L."/>
            <person name="De Vries M."/>
            <person name="Munoz J.F."/>
            <person name="Stielow J.B."/>
        </authorList>
    </citation>
    <scope>NUCLEOTIDE SEQUENCE [LARGE SCALE GENOMIC DNA]</scope>
    <source>
        <strain evidence="2 3">EI222</strain>
    </source>
</reference>
<gene>
    <name evidence="2" type="ORF">ACJ73_07618</name>
</gene>
<comment type="caution">
    <text evidence="2">The sequence shown here is derived from an EMBL/GenBank/DDBJ whole genome shotgun (WGS) entry which is preliminary data.</text>
</comment>
<feature type="non-terminal residue" evidence="2">
    <location>
        <position position="1"/>
    </location>
</feature>
<dbReference type="EMBL" id="LGTZ01001581">
    <property type="protein sequence ID" value="OJD21045.1"/>
    <property type="molecule type" value="Genomic_DNA"/>
</dbReference>
<name>A0A1J9R0E6_9EURO</name>
<evidence type="ECO:0000313" key="3">
    <source>
        <dbReference type="Proteomes" id="UP000242791"/>
    </source>
</evidence>
<feature type="region of interest" description="Disordered" evidence="1">
    <location>
        <begin position="185"/>
        <end position="249"/>
    </location>
</feature>
<keyword evidence="3" id="KW-1185">Reference proteome</keyword>
<dbReference type="AlphaFoldDB" id="A0A1J9R0E6"/>
<accession>A0A1J9R0E6</accession>
<sequence length="249" mass="27410">VFAAPFSMFPPPERQHRSGGRGRLSKALRIVSGINTPKGPRKERRGERNPIKAILYKNLSNRIGQMLPTTRSGLKATGRTAQVGIGTESEANAGGIFRIVGSKKAMGRRRREGCKKLFSGDYEGRGQGTDFWREQLGWEGEKALRAIYYRYEAVGNPERKEDNSGNRFSWDVETGRWTHKSEWLKMKRHPGSDSSKGEVKPTASDRITGGIPITAGEGLRDSHDIQGLLPMESGDSTAGSDSGSPKHLS</sequence>
<proteinExistence type="predicted"/>
<dbReference type="Proteomes" id="UP000242791">
    <property type="component" value="Unassembled WGS sequence"/>
</dbReference>
<evidence type="ECO:0000313" key="2">
    <source>
        <dbReference type="EMBL" id="OJD21045.1"/>
    </source>
</evidence>
<feature type="compositionally biased region" description="Low complexity" evidence="1">
    <location>
        <begin position="233"/>
        <end position="243"/>
    </location>
</feature>
<dbReference type="VEuPathDB" id="FungiDB:ACJ73_07618"/>
<organism evidence="2 3">
    <name type="scientific">Blastomyces percursus</name>
    <dbReference type="NCBI Taxonomy" id="1658174"/>
    <lineage>
        <taxon>Eukaryota</taxon>
        <taxon>Fungi</taxon>
        <taxon>Dikarya</taxon>
        <taxon>Ascomycota</taxon>
        <taxon>Pezizomycotina</taxon>
        <taxon>Eurotiomycetes</taxon>
        <taxon>Eurotiomycetidae</taxon>
        <taxon>Onygenales</taxon>
        <taxon>Ajellomycetaceae</taxon>
        <taxon>Blastomyces</taxon>
    </lineage>
</organism>